<keyword evidence="9" id="KW-1185">Reference proteome</keyword>
<dbReference type="Ensembl" id="ENSCSAVT00000017842.1">
    <property type="protein sequence ID" value="ENSCSAVP00000017650.1"/>
    <property type="gene ID" value="ENSCSAVG00000010391.1"/>
</dbReference>
<dbReference type="GO" id="GO:0030234">
    <property type="term" value="F:enzyme regulator activity"/>
    <property type="evidence" value="ECO:0007669"/>
    <property type="project" value="TreeGrafter"/>
</dbReference>
<comment type="subcellular location">
    <subcellularLocation>
        <location evidence="1">Mitochondrion inner membrane</location>
    </subcellularLocation>
</comment>
<keyword evidence="2" id="KW-0999">Mitochondrion inner membrane</keyword>
<dbReference type="GO" id="GO:0005743">
    <property type="term" value="C:mitochondrial inner membrane"/>
    <property type="evidence" value="ECO:0007669"/>
    <property type="project" value="UniProtKB-SubCell"/>
</dbReference>
<dbReference type="eggNOG" id="KOG3469">
    <property type="taxonomic scope" value="Eukaryota"/>
</dbReference>
<dbReference type="GeneTree" id="ENSGT00940000168355"/>
<dbReference type="OMA" id="MWKTLTY"/>
<accession>H2ZJ84</accession>
<name>H2ZJ84_CIOSA</name>
<dbReference type="SUPFAM" id="SSF81411">
    <property type="entry name" value="Mitochondrial cytochrome c oxidase subunit VIa"/>
    <property type="match status" value="1"/>
</dbReference>
<dbReference type="GO" id="GO:0006123">
    <property type="term" value="P:mitochondrial electron transport, cytochrome c to oxygen"/>
    <property type="evidence" value="ECO:0007669"/>
    <property type="project" value="TreeGrafter"/>
</dbReference>
<keyword evidence="7" id="KW-1133">Transmembrane helix</keyword>
<protein>
    <recommendedName>
        <fullName evidence="10">Cytochrome c oxidase polypeptide VIa</fullName>
    </recommendedName>
</protein>
<dbReference type="PANTHER" id="PTHR11504">
    <property type="entry name" value="CYTOCHROME C OXIDASE POLYPEPTIDE VIA"/>
    <property type="match status" value="1"/>
</dbReference>
<dbReference type="FunCoup" id="H2ZJ84">
    <property type="interactions" value="138"/>
</dbReference>
<dbReference type="InParanoid" id="H2ZJ84"/>
<reference evidence="8" key="2">
    <citation type="submission" date="2025-08" db="UniProtKB">
        <authorList>
            <consortium name="Ensembl"/>
        </authorList>
    </citation>
    <scope>IDENTIFICATION</scope>
</reference>
<reference evidence="9" key="1">
    <citation type="submission" date="2003-08" db="EMBL/GenBank/DDBJ databases">
        <authorList>
            <person name="Birren B."/>
            <person name="Nusbaum C."/>
            <person name="Abebe A."/>
            <person name="Abouelleil A."/>
            <person name="Adekoya E."/>
            <person name="Ait-zahra M."/>
            <person name="Allen N."/>
            <person name="Allen T."/>
            <person name="An P."/>
            <person name="Anderson M."/>
            <person name="Anderson S."/>
            <person name="Arachchi H."/>
            <person name="Armbruster J."/>
            <person name="Bachantsang P."/>
            <person name="Baldwin J."/>
            <person name="Barry A."/>
            <person name="Bayul T."/>
            <person name="Blitshsteyn B."/>
            <person name="Bloom T."/>
            <person name="Blye J."/>
            <person name="Boguslavskiy L."/>
            <person name="Borowsky M."/>
            <person name="Boukhgalter B."/>
            <person name="Brunache A."/>
            <person name="Butler J."/>
            <person name="Calixte N."/>
            <person name="Calvo S."/>
            <person name="Camarata J."/>
            <person name="Campo K."/>
            <person name="Chang J."/>
            <person name="Cheshatsang Y."/>
            <person name="Citroen M."/>
            <person name="Collymore A."/>
            <person name="Considine T."/>
            <person name="Cook A."/>
            <person name="Cooke P."/>
            <person name="Corum B."/>
            <person name="Cuomo C."/>
            <person name="David R."/>
            <person name="Dawoe T."/>
            <person name="Degray S."/>
            <person name="Dodge S."/>
            <person name="Dooley K."/>
            <person name="Dorje P."/>
            <person name="Dorjee K."/>
            <person name="Dorris L."/>
            <person name="Duffey N."/>
            <person name="Dupes A."/>
            <person name="Elkins T."/>
            <person name="Engels R."/>
            <person name="Erickson J."/>
            <person name="Farina A."/>
            <person name="Faro S."/>
            <person name="Ferreira P."/>
            <person name="Fischer H."/>
            <person name="Fitzgerald M."/>
            <person name="Foley K."/>
            <person name="Gage D."/>
            <person name="Galagan J."/>
            <person name="Gearin G."/>
            <person name="Gnerre S."/>
            <person name="Gnirke A."/>
            <person name="Goyette A."/>
            <person name="Graham J."/>
            <person name="Grandbois E."/>
            <person name="Gyaltsen K."/>
            <person name="Hafez N."/>
            <person name="Hagopian D."/>
            <person name="Hagos B."/>
            <person name="Hall J."/>
            <person name="Hatcher B."/>
            <person name="Heller A."/>
            <person name="Higgins H."/>
            <person name="Honan T."/>
            <person name="Horn A."/>
            <person name="Houde N."/>
            <person name="Hughes L."/>
            <person name="Hulme W."/>
            <person name="Husby E."/>
            <person name="Iliev I."/>
            <person name="Jaffe D."/>
            <person name="Jones C."/>
            <person name="Kamal M."/>
            <person name="Kamat A."/>
            <person name="Kamvysselis M."/>
            <person name="Karlsson E."/>
            <person name="Kells C."/>
            <person name="Kieu A."/>
            <person name="Kisner P."/>
            <person name="Kodira C."/>
            <person name="Kulbokas E."/>
            <person name="Labutti K."/>
            <person name="Lama D."/>
            <person name="Landers T."/>
            <person name="Leger J."/>
            <person name="Levine S."/>
            <person name="Lewis D."/>
            <person name="Lewis T."/>
            <person name="Lindblad-toh K."/>
            <person name="Liu X."/>
            <person name="Lokyitsang T."/>
            <person name="Lokyitsang Y."/>
            <person name="Lucien O."/>
            <person name="Lui A."/>
            <person name="Ma L.J."/>
            <person name="Mabbitt R."/>
            <person name="Macdonald J."/>
            <person name="Maclean C."/>
            <person name="Major J."/>
            <person name="Manning J."/>
            <person name="Marabella R."/>
            <person name="Maru K."/>
            <person name="Matthews C."/>
            <person name="Mauceli E."/>
            <person name="Mccarthy M."/>
            <person name="Mcdonough S."/>
            <person name="Mcghee T."/>
            <person name="Meldrim J."/>
            <person name="Meneus L."/>
            <person name="Mesirov J."/>
            <person name="Mihalev A."/>
            <person name="Mihova T."/>
            <person name="Mikkelsen T."/>
            <person name="Mlenga V."/>
            <person name="Moru K."/>
            <person name="Mozes J."/>
            <person name="Mulrain L."/>
            <person name="Munson G."/>
            <person name="Naylor J."/>
            <person name="Newes C."/>
            <person name="Nguyen C."/>
            <person name="Nguyen N."/>
            <person name="Nguyen T."/>
            <person name="Nicol R."/>
            <person name="Nielsen C."/>
            <person name="Nizzari M."/>
            <person name="Norbu C."/>
            <person name="Norbu N."/>
            <person name="O'donnell P."/>
            <person name="Okoawo O."/>
            <person name="O'leary S."/>
            <person name="Omotosho B."/>
            <person name="O'neill K."/>
            <person name="Osman S."/>
            <person name="Parker S."/>
            <person name="Perrin D."/>
            <person name="Phunkhang P."/>
            <person name="Piqani B."/>
            <person name="Purcell S."/>
            <person name="Rachupka T."/>
            <person name="Ramasamy U."/>
            <person name="Rameau R."/>
            <person name="Ray V."/>
            <person name="Raymond C."/>
            <person name="Retta R."/>
            <person name="Richardson S."/>
            <person name="Rise C."/>
            <person name="Rodriguez J."/>
            <person name="Rogers J."/>
            <person name="Rogov P."/>
            <person name="Rutman M."/>
            <person name="Schupbach R."/>
            <person name="Seaman C."/>
            <person name="Settipalli S."/>
            <person name="Sharpe T."/>
            <person name="Sheridan J."/>
            <person name="Sherpa N."/>
            <person name="Shi J."/>
            <person name="Smirnov S."/>
            <person name="Smith C."/>
            <person name="Sougnez C."/>
            <person name="Spencer B."/>
            <person name="Stalker J."/>
            <person name="Stange-thomann N."/>
            <person name="Stavropoulos S."/>
            <person name="Stetson K."/>
            <person name="Stone C."/>
            <person name="Stone S."/>
            <person name="Stubbs M."/>
            <person name="Talamas J."/>
            <person name="Tchuinga P."/>
            <person name="Tenzing P."/>
            <person name="Tesfaye S."/>
            <person name="Theodore J."/>
            <person name="Thoulutsang Y."/>
            <person name="Topham K."/>
            <person name="Towey S."/>
            <person name="Tsamla T."/>
            <person name="Tsomo N."/>
            <person name="Vallee D."/>
            <person name="Vassiliev H."/>
            <person name="Venkataraman V."/>
            <person name="Vinson J."/>
            <person name="Vo A."/>
            <person name="Wade C."/>
            <person name="Wang S."/>
            <person name="Wangchuk T."/>
            <person name="Wangdi T."/>
            <person name="Whittaker C."/>
            <person name="Wilkinson J."/>
            <person name="Wu Y."/>
            <person name="Wyman D."/>
            <person name="Yadav S."/>
            <person name="Yang S."/>
            <person name="Yang X."/>
            <person name="Yeager S."/>
            <person name="Yee E."/>
            <person name="Young G."/>
            <person name="Zainoun J."/>
            <person name="Zembeck L."/>
            <person name="Zimmer A."/>
            <person name="Zody M."/>
            <person name="Lander E."/>
        </authorList>
    </citation>
    <scope>NUCLEOTIDE SEQUENCE [LARGE SCALE GENOMIC DNA]</scope>
</reference>
<dbReference type="InterPro" id="IPR036418">
    <property type="entry name" value="Cyt_c_oxidase_su6a_sf"/>
</dbReference>
<dbReference type="STRING" id="51511.ENSCSAVP00000017650"/>
<dbReference type="HOGENOM" id="CLU_122515_1_0_1"/>
<sequence length="108" mass="12213">MSFILRSHLARFALKNVRQASGVSMESAEKTMKLMRVLSLTVVPFSIIAVGINAYMIEQEHSKHAPPPYKDYAHISICTKRFPWGDGKHTLFHNPKSQGIRGKGYDLK</sequence>
<proteinExistence type="inferred from homology"/>
<keyword evidence="3" id="KW-0809">Transit peptide</keyword>
<keyword evidence="5 7" id="KW-0472">Membrane</keyword>
<dbReference type="Pfam" id="PF02046">
    <property type="entry name" value="COX6A"/>
    <property type="match status" value="1"/>
</dbReference>
<evidence type="ECO:0000313" key="8">
    <source>
        <dbReference type="Ensembl" id="ENSCSAVP00000017650.1"/>
    </source>
</evidence>
<dbReference type="InterPro" id="IPR001349">
    <property type="entry name" value="Cyt_c_oxidase_su6a"/>
</dbReference>
<feature type="transmembrane region" description="Helical" evidence="7">
    <location>
        <begin position="37"/>
        <end position="57"/>
    </location>
</feature>
<evidence type="ECO:0000256" key="4">
    <source>
        <dbReference type="ARBA" id="ARBA00023128"/>
    </source>
</evidence>
<evidence type="ECO:0008006" key="10">
    <source>
        <dbReference type="Google" id="ProtNLM"/>
    </source>
</evidence>
<evidence type="ECO:0000256" key="1">
    <source>
        <dbReference type="ARBA" id="ARBA00004273"/>
    </source>
</evidence>
<comment type="similarity">
    <text evidence="6">Belongs to the cytochrome c oxidase subunit 6A family.</text>
</comment>
<dbReference type="Gene3D" id="4.10.95.10">
    <property type="entry name" value="Cytochrome c oxidase, subunit VIa"/>
    <property type="match status" value="1"/>
</dbReference>
<dbReference type="PANTHER" id="PTHR11504:SF0">
    <property type="entry name" value="CYTOCHROME C OXIDASE SUBUNIT"/>
    <property type="match status" value="1"/>
</dbReference>
<evidence type="ECO:0000256" key="5">
    <source>
        <dbReference type="ARBA" id="ARBA00023136"/>
    </source>
</evidence>
<evidence type="ECO:0000256" key="2">
    <source>
        <dbReference type="ARBA" id="ARBA00022792"/>
    </source>
</evidence>
<dbReference type="Proteomes" id="UP000007875">
    <property type="component" value="Unassembled WGS sequence"/>
</dbReference>
<dbReference type="AlphaFoldDB" id="H2ZJ84"/>
<organism evidence="8 9">
    <name type="scientific">Ciona savignyi</name>
    <name type="common">Pacific transparent sea squirt</name>
    <dbReference type="NCBI Taxonomy" id="51511"/>
    <lineage>
        <taxon>Eukaryota</taxon>
        <taxon>Metazoa</taxon>
        <taxon>Chordata</taxon>
        <taxon>Tunicata</taxon>
        <taxon>Ascidiacea</taxon>
        <taxon>Phlebobranchia</taxon>
        <taxon>Cionidae</taxon>
        <taxon>Ciona</taxon>
    </lineage>
</organism>
<evidence type="ECO:0000256" key="6">
    <source>
        <dbReference type="RuleBase" id="RU004396"/>
    </source>
</evidence>
<keyword evidence="7" id="KW-0812">Transmembrane</keyword>
<evidence type="ECO:0000313" key="9">
    <source>
        <dbReference type="Proteomes" id="UP000007875"/>
    </source>
</evidence>
<evidence type="ECO:0000256" key="3">
    <source>
        <dbReference type="ARBA" id="ARBA00022946"/>
    </source>
</evidence>
<keyword evidence="4" id="KW-0496">Mitochondrion</keyword>
<reference evidence="8" key="3">
    <citation type="submission" date="2025-09" db="UniProtKB">
        <authorList>
            <consortium name="Ensembl"/>
        </authorList>
    </citation>
    <scope>IDENTIFICATION</scope>
</reference>
<evidence type="ECO:0000256" key="7">
    <source>
        <dbReference type="SAM" id="Phobius"/>
    </source>
</evidence>